<comment type="caution">
    <text evidence="2">The sequence shown here is derived from an EMBL/GenBank/DDBJ whole genome shotgun (WGS) entry which is preliminary data.</text>
</comment>
<dbReference type="RefSeq" id="WP_343894532.1">
    <property type="nucleotide sequence ID" value="NZ_BAAAFZ010000014.1"/>
</dbReference>
<evidence type="ECO:0000313" key="2">
    <source>
        <dbReference type="EMBL" id="GAA0577067.1"/>
    </source>
</evidence>
<protein>
    <submittedName>
        <fullName evidence="2">Uncharacterized protein</fullName>
    </submittedName>
</protein>
<dbReference type="Proteomes" id="UP001501588">
    <property type="component" value="Unassembled WGS sequence"/>
</dbReference>
<dbReference type="EMBL" id="BAAAFZ010000014">
    <property type="protein sequence ID" value="GAA0577067.1"/>
    <property type="molecule type" value="Genomic_DNA"/>
</dbReference>
<feature type="chain" id="PRO_5046806590" evidence="1">
    <location>
        <begin position="20"/>
        <end position="96"/>
    </location>
</feature>
<sequence length="96" mass="9570">MHHVILSALAIAATVSAAAAQTPPAQQADQPQLRFSPVTRSSDPVGVVYASPAPGGCLPVFGATARPDGNTAQGAVYVPHGCPRAVAAAAEGATRR</sequence>
<evidence type="ECO:0000256" key="1">
    <source>
        <dbReference type="SAM" id="SignalP"/>
    </source>
</evidence>
<accession>A0ABP3Q1V9</accession>
<gene>
    <name evidence="2" type="ORF">GCM10009416_14590</name>
</gene>
<name>A0ABP3Q1V9_9PROT</name>
<evidence type="ECO:0000313" key="3">
    <source>
        <dbReference type="Proteomes" id="UP001501588"/>
    </source>
</evidence>
<keyword evidence="3" id="KW-1185">Reference proteome</keyword>
<keyword evidence="1" id="KW-0732">Signal</keyword>
<proteinExistence type="predicted"/>
<reference evidence="3" key="1">
    <citation type="journal article" date="2019" name="Int. J. Syst. Evol. Microbiol.">
        <title>The Global Catalogue of Microorganisms (GCM) 10K type strain sequencing project: providing services to taxonomists for standard genome sequencing and annotation.</title>
        <authorList>
            <consortium name="The Broad Institute Genomics Platform"/>
            <consortium name="The Broad Institute Genome Sequencing Center for Infectious Disease"/>
            <person name="Wu L."/>
            <person name="Ma J."/>
        </authorList>
    </citation>
    <scope>NUCLEOTIDE SEQUENCE [LARGE SCALE GENOMIC DNA]</scope>
    <source>
        <strain evidence="3">JCM 9933</strain>
    </source>
</reference>
<organism evidence="2 3">
    <name type="scientific">Craurococcus roseus</name>
    <dbReference type="NCBI Taxonomy" id="77585"/>
    <lineage>
        <taxon>Bacteria</taxon>
        <taxon>Pseudomonadati</taxon>
        <taxon>Pseudomonadota</taxon>
        <taxon>Alphaproteobacteria</taxon>
        <taxon>Acetobacterales</taxon>
        <taxon>Acetobacteraceae</taxon>
        <taxon>Craurococcus</taxon>
    </lineage>
</organism>
<feature type="signal peptide" evidence="1">
    <location>
        <begin position="1"/>
        <end position="19"/>
    </location>
</feature>